<keyword evidence="2" id="KW-1003">Cell membrane</keyword>
<feature type="transmembrane region" description="Helical" evidence="6">
    <location>
        <begin position="306"/>
        <end position="327"/>
    </location>
</feature>
<dbReference type="InterPro" id="IPR001851">
    <property type="entry name" value="ABC_transp_permease"/>
</dbReference>
<comment type="caution">
    <text evidence="7">The sequence shown here is derived from an EMBL/GenBank/DDBJ whole genome shotgun (WGS) entry which is preliminary data.</text>
</comment>
<dbReference type="PANTHER" id="PTHR47089">
    <property type="entry name" value="ABC TRANSPORTER, PERMEASE PROTEIN"/>
    <property type="match status" value="1"/>
</dbReference>
<feature type="transmembrane region" description="Helical" evidence="6">
    <location>
        <begin position="333"/>
        <end position="351"/>
    </location>
</feature>
<feature type="transmembrane region" description="Helical" evidence="6">
    <location>
        <begin position="280"/>
        <end position="299"/>
    </location>
</feature>
<feature type="transmembrane region" description="Helical" evidence="6">
    <location>
        <begin position="253"/>
        <end position="274"/>
    </location>
</feature>
<evidence type="ECO:0000256" key="4">
    <source>
        <dbReference type="ARBA" id="ARBA00022989"/>
    </source>
</evidence>
<proteinExistence type="predicted"/>
<keyword evidence="3 6" id="KW-0812">Transmembrane</keyword>
<feature type="transmembrane region" description="Helical" evidence="6">
    <location>
        <begin position="156"/>
        <end position="174"/>
    </location>
</feature>
<feature type="transmembrane region" description="Helical" evidence="6">
    <location>
        <begin position="206"/>
        <end position="224"/>
    </location>
</feature>
<evidence type="ECO:0000313" key="8">
    <source>
        <dbReference type="Proteomes" id="UP001454086"/>
    </source>
</evidence>
<keyword evidence="8" id="KW-1185">Reference proteome</keyword>
<dbReference type="EMBL" id="JBBMFM010000092">
    <property type="protein sequence ID" value="MEQ2427178.1"/>
    <property type="molecule type" value="Genomic_DNA"/>
</dbReference>
<dbReference type="PANTHER" id="PTHR47089:SF1">
    <property type="entry name" value="GUANOSINE ABC TRANSPORTER PERMEASE PROTEIN NUPP"/>
    <property type="match status" value="1"/>
</dbReference>
<protein>
    <submittedName>
        <fullName evidence="7">ABC transporter permease</fullName>
    </submittedName>
</protein>
<evidence type="ECO:0000256" key="6">
    <source>
        <dbReference type="SAM" id="Phobius"/>
    </source>
</evidence>
<dbReference type="RefSeq" id="WP_050927402.1">
    <property type="nucleotide sequence ID" value="NZ_JAJFDX010000013.1"/>
</dbReference>
<feature type="transmembrane region" description="Helical" evidence="6">
    <location>
        <begin position="101"/>
        <end position="119"/>
    </location>
</feature>
<sequence length="372" mass="38922">MSGIGSKAPATGAAKQSYGVKAVLAKNMSFTALILALILGGVIMSICGYNPFEAYGAIMKGAFGGKKAICQTLVQATPLIFAGLAYTVAKRANLINLGIEGQLYIGALGTSMFALLPLNLPPVPWIILALLCGMVFGGLYAGLVGFMKVRFGSNEVIATMMLNTIAVNFVEYAVNYPLKEEGKSIAQTAKFAEAIWLPKIVDKTQLTIAIIIAAAACIVIKLLFDRTVIGYEIKCVGQNLKASETAGIRIGKVMIIAMLISGAIAGLLGGTHVMGVDRRLIAGFSSGYGFDGIAVAALAADRPVAVILSGIIFGALRAGCMVLNRTTGVPTEFIDVIQALIILLVAAPLLVKEILRMNRKHTAISVKGGRTA</sequence>
<keyword evidence="5 6" id="KW-0472">Membrane</keyword>
<dbReference type="CDD" id="cd06580">
    <property type="entry name" value="TM_PBP1_transp_TpRbsC_like"/>
    <property type="match status" value="1"/>
</dbReference>
<accession>A0ABV1D9W9</accession>
<feature type="transmembrane region" description="Helical" evidence="6">
    <location>
        <begin position="125"/>
        <end position="144"/>
    </location>
</feature>
<dbReference type="Pfam" id="PF02653">
    <property type="entry name" value="BPD_transp_2"/>
    <property type="match status" value="1"/>
</dbReference>
<keyword evidence="4 6" id="KW-1133">Transmembrane helix</keyword>
<name>A0ABV1D9W9_9FIRM</name>
<evidence type="ECO:0000313" key="7">
    <source>
        <dbReference type="EMBL" id="MEQ2427178.1"/>
    </source>
</evidence>
<feature type="transmembrane region" description="Helical" evidence="6">
    <location>
        <begin position="30"/>
        <end position="52"/>
    </location>
</feature>
<reference evidence="7 8" key="1">
    <citation type="submission" date="2024-03" db="EMBL/GenBank/DDBJ databases">
        <title>Human intestinal bacterial collection.</title>
        <authorList>
            <person name="Pauvert C."/>
            <person name="Hitch T.C.A."/>
            <person name="Clavel T."/>
        </authorList>
    </citation>
    <scope>NUCLEOTIDE SEQUENCE [LARGE SCALE GENOMIC DNA]</scope>
    <source>
        <strain evidence="7 8">CLA-SR-H021</strain>
    </source>
</reference>
<gene>
    <name evidence="7" type="ORF">WMQ36_19610</name>
</gene>
<evidence type="ECO:0000256" key="2">
    <source>
        <dbReference type="ARBA" id="ARBA00022475"/>
    </source>
</evidence>
<organism evidence="7 8">
    <name type="scientific">Enterocloster hominis</name>
    <name type="common">ex Hitch et al. 2024</name>
    <dbReference type="NCBI Taxonomy" id="1917870"/>
    <lineage>
        <taxon>Bacteria</taxon>
        <taxon>Bacillati</taxon>
        <taxon>Bacillota</taxon>
        <taxon>Clostridia</taxon>
        <taxon>Lachnospirales</taxon>
        <taxon>Lachnospiraceae</taxon>
        <taxon>Enterocloster</taxon>
    </lineage>
</organism>
<dbReference type="Proteomes" id="UP001454086">
    <property type="component" value="Unassembled WGS sequence"/>
</dbReference>
<evidence type="ECO:0000256" key="1">
    <source>
        <dbReference type="ARBA" id="ARBA00004651"/>
    </source>
</evidence>
<evidence type="ECO:0000256" key="5">
    <source>
        <dbReference type="ARBA" id="ARBA00023136"/>
    </source>
</evidence>
<evidence type="ECO:0000256" key="3">
    <source>
        <dbReference type="ARBA" id="ARBA00022692"/>
    </source>
</evidence>
<comment type="subcellular location">
    <subcellularLocation>
        <location evidence="1">Cell membrane</location>
        <topology evidence="1">Multi-pass membrane protein</topology>
    </subcellularLocation>
</comment>